<dbReference type="Gene3D" id="3.30.420.40">
    <property type="match status" value="2"/>
</dbReference>
<evidence type="ECO:0000259" key="11">
    <source>
        <dbReference type="Pfam" id="PF00370"/>
    </source>
</evidence>
<dbReference type="PROSITE" id="PS00445">
    <property type="entry name" value="FGGY_KINASES_2"/>
    <property type="match status" value="1"/>
</dbReference>
<dbReference type="GO" id="GO:0046167">
    <property type="term" value="P:glycerol-3-phosphate biosynthetic process"/>
    <property type="evidence" value="ECO:0007669"/>
    <property type="project" value="TreeGrafter"/>
</dbReference>
<evidence type="ECO:0000256" key="3">
    <source>
        <dbReference type="ARBA" id="ARBA00012099"/>
    </source>
</evidence>
<dbReference type="GO" id="GO:0005524">
    <property type="term" value="F:ATP binding"/>
    <property type="evidence" value="ECO:0007669"/>
    <property type="project" value="UniProtKB-KW"/>
</dbReference>
<evidence type="ECO:0000313" key="14">
    <source>
        <dbReference type="Proteomes" id="UP000188533"/>
    </source>
</evidence>
<dbReference type="PANTHER" id="PTHR10196:SF69">
    <property type="entry name" value="GLYCEROL KINASE"/>
    <property type="match status" value="1"/>
</dbReference>
<dbReference type="NCBIfam" id="NF000756">
    <property type="entry name" value="PRK00047.1"/>
    <property type="match status" value="1"/>
</dbReference>
<keyword evidence="8" id="KW-0067">ATP-binding</keyword>
<evidence type="ECO:0000313" key="13">
    <source>
        <dbReference type="EMBL" id="GAW07321.1"/>
    </source>
</evidence>
<evidence type="ECO:0000256" key="7">
    <source>
        <dbReference type="ARBA" id="ARBA00022798"/>
    </source>
</evidence>
<evidence type="ECO:0000256" key="1">
    <source>
        <dbReference type="ARBA" id="ARBA00005190"/>
    </source>
</evidence>
<feature type="domain" description="Carbohydrate kinase FGGY N-terminal" evidence="11">
    <location>
        <begin position="112"/>
        <end position="382"/>
    </location>
</feature>
<dbReference type="GO" id="GO:0004370">
    <property type="term" value="F:glycerol kinase activity"/>
    <property type="evidence" value="ECO:0007669"/>
    <property type="project" value="UniProtKB-EC"/>
</dbReference>
<dbReference type="InterPro" id="IPR018484">
    <property type="entry name" value="FGGY_N"/>
</dbReference>
<evidence type="ECO:0000256" key="8">
    <source>
        <dbReference type="ARBA" id="ARBA00022840"/>
    </source>
</evidence>
<dbReference type="FunFam" id="3.30.420.40:FF:000086">
    <property type="entry name" value="Glycerol kinase"/>
    <property type="match status" value="1"/>
</dbReference>
<gene>
    <name evidence="13" type="ORF">LENED_009302</name>
</gene>
<dbReference type="SUPFAM" id="SSF53067">
    <property type="entry name" value="Actin-like ATPase domain"/>
    <property type="match status" value="2"/>
</dbReference>
<dbReference type="InterPro" id="IPR043129">
    <property type="entry name" value="ATPase_NBD"/>
</dbReference>
<dbReference type="GO" id="GO:0019563">
    <property type="term" value="P:glycerol catabolic process"/>
    <property type="evidence" value="ECO:0007669"/>
    <property type="project" value="UniProtKB-UniPathway"/>
</dbReference>
<dbReference type="Proteomes" id="UP000188533">
    <property type="component" value="Unassembled WGS sequence"/>
</dbReference>
<dbReference type="InterPro" id="IPR042018">
    <property type="entry name" value="GK1-3_metazoan-type"/>
</dbReference>
<dbReference type="InterPro" id="IPR005999">
    <property type="entry name" value="Glycerol_kin"/>
</dbReference>
<protein>
    <recommendedName>
        <fullName evidence="3">glycerol kinase</fullName>
        <ecNumber evidence="3">2.7.1.30</ecNumber>
    </recommendedName>
    <alternativeName>
        <fullName evidence="9">ATP:glycerol 3-phosphotransferase</fullName>
    </alternativeName>
</protein>
<dbReference type="UniPathway" id="UPA00618">
    <property type="reaction ID" value="UER00672"/>
</dbReference>
<comment type="pathway">
    <text evidence="1">Polyol metabolism; glycerol degradation via glycerol kinase pathway; sn-glycerol 3-phosphate from glycerol: step 1/1.</text>
</comment>
<dbReference type="Pfam" id="PF02782">
    <property type="entry name" value="FGGY_C"/>
    <property type="match status" value="1"/>
</dbReference>
<dbReference type="AlphaFoldDB" id="A0A1Q3EJF2"/>
<comment type="caution">
    <text evidence="13">The sequence shown here is derived from an EMBL/GenBank/DDBJ whole genome shotgun (WGS) entry which is preliminary data.</text>
</comment>
<dbReference type="PANTHER" id="PTHR10196">
    <property type="entry name" value="SUGAR KINASE"/>
    <property type="match status" value="1"/>
</dbReference>
<evidence type="ECO:0000256" key="9">
    <source>
        <dbReference type="ARBA" id="ARBA00043149"/>
    </source>
</evidence>
<reference evidence="13 14" key="2">
    <citation type="submission" date="2017-02" db="EMBL/GenBank/DDBJ databases">
        <title>A genome survey and senescence transcriptome analysis in Lentinula edodes.</title>
        <authorList>
            <person name="Sakamoto Y."/>
            <person name="Nakade K."/>
            <person name="Sato S."/>
            <person name="Yoshida Y."/>
            <person name="Miyazaki K."/>
            <person name="Natsume S."/>
            <person name="Konno N."/>
        </authorList>
    </citation>
    <scope>NUCLEOTIDE SEQUENCE [LARGE SCALE GENOMIC DNA]</scope>
    <source>
        <strain evidence="13 14">NBRC 111202</strain>
    </source>
</reference>
<dbReference type="InterPro" id="IPR018485">
    <property type="entry name" value="FGGY_C"/>
</dbReference>
<evidence type="ECO:0000256" key="5">
    <source>
        <dbReference type="ARBA" id="ARBA00022741"/>
    </source>
</evidence>
<dbReference type="FunFam" id="3.30.420.40:FF:000108">
    <property type="entry name" value="Glycerol kinase, glycosomal"/>
    <property type="match status" value="1"/>
</dbReference>
<dbReference type="GO" id="GO:0006641">
    <property type="term" value="P:triglyceride metabolic process"/>
    <property type="evidence" value="ECO:0007669"/>
    <property type="project" value="TreeGrafter"/>
</dbReference>
<dbReference type="EC" id="2.7.1.30" evidence="3"/>
<dbReference type="NCBIfam" id="TIGR01311">
    <property type="entry name" value="glycerol_kin"/>
    <property type="match status" value="1"/>
</dbReference>
<evidence type="ECO:0000256" key="2">
    <source>
        <dbReference type="ARBA" id="ARBA00009156"/>
    </source>
</evidence>
<name>A0A1Q3EJF2_LENED</name>
<keyword evidence="14" id="KW-1185">Reference proteome</keyword>
<sequence>MSLHRVGSGVVSRRLTYPGGPKFRIIGTSRFRMKSYVTPNLASSGPLSSYPFFNTSHPIPGQKSGFETMSTFHRISRFFGSPFSTASTLSSPKHSETTLNLNQGQRKGKFVGSLDCGTTSVRFIIFDQYANIVAQNQLEFPQYYPNPGWHEHDPEEIQQYAELCIQNAMKELETAGWAKESVKVIGITNQRETTIAWSRNTGKPLCKAIVWTDSRSKNTVIHYEKKLEEIGVEVKPGVWRKGKDGVAALREITGLPLSTYFSAIKLRWMLDHIPDVAAAHESDDLLFGTVESWVLYNLVGGTSSSLHVCEVTNASRTLLLNTTTLQFEPCLLSFFGFRSSILPRIVSSSEVYGHVSPDVAGGYLAGVPIGGLVGDQQAALVGNKCLKEGEAKCTYGTGAFLLFCTGDEIVKSEHGLLSTIAYQAGPHAKPVYALEGSISVAGSAIKWLRDTMGFIEDAAGVNTLAAKETDTGGVYFVTAFSGLLAPYWDPGAGGLLIGVSQYTNPAHIARATLEANAFQTRAIIESMKLDSGNDLQLLKVDGGMTNGDLAMSILADIGGFTVVRPEMRESTALGSALLAGAAIKLFGWNIADPETLREVNTKGTTEFRPHIEDKIRRRKWEGWQRAVERSKGWEEGVDE</sequence>
<dbReference type="STRING" id="5353.A0A1Q3EJF2"/>
<keyword evidence="7" id="KW-0319">Glycerol metabolism</keyword>
<keyword evidence="4 10" id="KW-0808">Transferase</keyword>
<proteinExistence type="inferred from homology"/>
<keyword evidence="5" id="KW-0547">Nucleotide-binding</keyword>
<dbReference type="InterPro" id="IPR018483">
    <property type="entry name" value="Carb_kinase_FGGY_CS"/>
</dbReference>
<comment type="similarity">
    <text evidence="2 10">Belongs to the FGGY kinase family.</text>
</comment>
<evidence type="ECO:0000256" key="10">
    <source>
        <dbReference type="RuleBase" id="RU003733"/>
    </source>
</evidence>
<keyword evidence="6 10" id="KW-0418">Kinase</keyword>
<organism evidence="13 14">
    <name type="scientific">Lentinula edodes</name>
    <name type="common">Shiitake mushroom</name>
    <name type="synonym">Lentinus edodes</name>
    <dbReference type="NCBI Taxonomy" id="5353"/>
    <lineage>
        <taxon>Eukaryota</taxon>
        <taxon>Fungi</taxon>
        <taxon>Dikarya</taxon>
        <taxon>Basidiomycota</taxon>
        <taxon>Agaricomycotina</taxon>
        <taxon>Agaricomycetes</taxon>
        <taxon>Agaricomycetidae</taxon>
        <taxon>Agaricales</taxon>
        <taxon>Marasmiineae</taxon>
        <taxon>Omphalotaceae</taxon>
        <taxon>Lentinula</taxon>
    </lineage>
</organism>
<reference evidence="13 14" key="1">
    <citation type="submission" date="2016-08" db="EMBL/GenBank/DDBJ databases">
        <authorList>
            <consortium name="Lentinula edodes genome sequencing consortium"/>
            <person name="Sakamoto Y."/>
            <person name="Nakade K."/>
            <person name="Sato S."/>
            <person name="Yoshida Y."/>
            <person name="Miyazaki K."/>
            <person name="Natsume S."/>
            <person name="Konno N."/>
        </authorList>
    </citation>
    <scope>NUCLEOTIDE SEQUENCE [LARGE SCALE GENOMIC DNA]</scope>
    <source>
        <strain evidence="13 14">NBRC 111202</strain>
    </source>
</reference>
<dbReference type="CDD" id="cd07792">
    <property type="entry name" value="ASKHA_NBD_FGGY_GK1-3-like"/>
    <property type="match status" value="1"/>
</dbReference>
<dbReference type="GO" id="GO:0005739">
    <property type="term" value="C:mitochondrion"/>
    <property type="evidence" value="ECO:0007669"/>
    <property type="project" value="TreeGrafter"/>
</dbReference>
<feature type="domain" description="Carbohydrate kinase FGGY C-terminal" evidence="12">
    <location>
        <begin position="391"/>
        <end position="582"/>
    </location>
</feature>
<evidence type="ECO:0000256" key="4">
    <source>
        <dbReference type="ARBA" id="ARBA00022679"/>
    </source>
</evidence>
<dbReference type="Pfam" id="PF00370">
    <property type="entry name" value="FGGY_N"/>
    <property type="match status" value="1"/>
</dbReference>
<evidence type="ECO:0000256" key="6">
    <source>
        <dbReference type="ARBA" id="ARBA00022777"/>
    </source>
</evidence>
<dbReference type="PROSITE" id="PS00933">
    <property type="entry name" value="FGGY_KINASES_1"/>
    <property type="match status" value="1"/>
</dbReference>
<dbReference type="EMBL" id="BDGU01000423">
    <property type="protein sequence ID" value="GAW07321.1"/>
    <property type="molecule type" value="Genomic_DNA"/>
</dbReference>
<accession>A0A1Q3EJF2</accession>
<evidence type="ECO:0000259" key="12">
    <source>
        <dbReference type="Pfam" id="PF02782"/>
    </source>
</evidence>